<dbReference type="GO" id="GO:0016747">
    <property type="term" value="F:acyltransferase activity, transferring groups other than amino-acyl groups"/>
    <property type="evidence" value="ECO:0007669"/>
    <property type="project" value="InterPro"/>
</dbReference>
<dbReference type="RefSeq" id="WP_189132873.1">
    <property type="nucleotide sequence ID" value="NZ_BMMS01000015.1"/>
</dbReference>
<proteinExistence type="predicted"/>
<sequence length="184" mass="20536">MEIFLETERLVLRRFTEADADDLTALDRDPGVLRFIGTGEPPTREAVRNEILPGIMALYERSPGLGFWAAVDRAAGGFLGWFEFRPVEAGSGEVVELGYRLRTRAWGRGCATEGARALVRKGFTELGVRRVVATTMSVNTGSRRVMEKAGLTYVRTLHETWPEYIEGAEHGDVEYALDRGDWTP</sequence>
<dbReference type="SUPFAM" id="SSF55729">
    <property type="entry name" value="Acyl-CoA N-acyltransferases (Nat)"/>
    <property type="match status" value="1"/>
</dbReference>
<comment type="caution">
    <text evidence="2">The sequence shown here is derived from an EMBL/GenBank/DDBJ whole genome shotgun (WGS) entry which is preliminary data.</text>
</comment>
<protein>
    <submittedName>
        <fullName evidence="2">GNAT family acetyltransferase</fullName>
    </submittedName>
</protein>
<dbReference type="Gene3D" id="3.40.630.30">
    <property type="match status" value="1"/>
</dbReference>
<evidence type="ECO:0000313" key="2">
    <source>
        <dbReference type="EMBL" id="GGO90913.1"/>
    </source>
</evidence>
<dbReference type="InterPro" id="IPR051531">
    <property type="entry name" value="N-acetyltransferase"/>
</dbReference>
<reference evidence="2" key="2">
    <citation type="submission" date="2020-09" db="EMBL/GenBank/DDBJ databases">
        <authorList>
            <person name="Sun Q."/>
            <person name="Zhou Y."/>
        </authorList>
    </citation>
    <scope>NUCLEOTIDE SEQUENCE</scope>
    <source>
        <strain evidence="2">CGMCC 4.7201</strain>
    </source>
</reference>
<dbReference type="PROSITE" id="PS51186">
    <property type="entry name" value="GNAT"/>
    <property type="match status" value="1"/>
</dbReference>
<gene>
    <name evidence="2" type="ORF">GCM10012280_37540</name>
</gene>
<dbReference type="AlphaFoldDB" id="A0A917ZTA4"/>
<dbReference type="PANTHER" id="PTHR43792">
    <property type="entry name" value="GNAT FAMILY, PUTATIVE (AFU_ORTHOLOGUE AFUA_3G00765)-RELATED-RELATED"/>
    <property type="match status" value="1"/>
</dbReference>
<dbReference type="InterPro" id="IPR000182">
    <property type="entry name" value="GNAT_dom"/>
</dbReference>
<reference evidence="2" key="1">
    <citation type="journal article" date="2014" name="Int. J. Syst. Evol. Microbiol.">
        <title>Complete genome sequence of Corynebacterium casei LMG S-19264T (=DSM 44701T), isolated from a smear-ripened cheese.</title>
        <authorList>
            <consortium name="US DOE Joint Genome Institute (JGI-PGF)"/>
            <person name="Walter F."/>
            <person name="Albersmeier A."/>
            <person name="Kalinowski J."/>
            <person name="Ruckert C."/>
        </authorList>
    </citation>
    <scope>NUCLEOTIDE SEQUENCE</scope>
    <source>
        <strain evidence="2">CGMCC 4.7201</strain>
    </source>
</reference>
<dbReference type="PANTHER" id="PTHR43792:SF1">
    <property type="entry name" value="N-ACETYLTRANSFERASE DOMAIN-CONTAINING PROTEIN"/>
    <property type="match status" value="1"/>
</dbReference>
<evidence type="ECO:0000259" key="1">
    <source>
        <dbReference type="PROSITE" id="PS51186"/>
    </source>
</evidence>
<dbReference type="EMBL" id="BMMS01000015">
    <property type="protein sequence ID" value="GGO90913.1"/>
    <property type="molecule type" value="Genomic_DNA"/>
</dbReference>
<name>A0A917ZTA4_9ACTN</name>
<dbReference type="Proteomes" id="UP000641932">
    <property type="component" value="Unassembled WGS sequence"/>
</dbReference>
<accession>A0A917ZTA4</accession>
<dbReference type="InterPro" id="IPR016181">
    <property type="entry name" value="Acyl_CoA_acyltransferase"/>
</dbReference>
<dbReference type="Pfam" id="PF13302">
    <property type="entry name" value="Acetyltransf_3"/>
    <property type="match status" value="1"/>
</dbReference>
<feature type="domain" description="N-acetyltransferase" evidence="1">
    <location>
        <begin position="10"/>
        <end position="180"/>
    </location>
</feature>
<keyword evidence="3" id="KW-1185">Reference proteome</keyword>
<evidence type="ECO:0000313" key="3">
    <source>
        <dbReference type="Proteomes" id="UP000641932"/>
    </source>
</evidence>
<organism evidence="2 3">
    <name type="scientific">Wenjunlia tyrosinilytica</name>
    <dbReference type="NCBI Taxonomy" id="1544741"/>
    <lineage>
        <taxon>Bacteria</taxon>
        <taxon>Bacillati</taxon>
        <taxon>Actinomycetota</taxon>
        <taxon>Actinomycetes</taxon>
        <taxon>Kitasatosporales</taxon>
        <taxon>Streptomycetaceae</taxon>
        <taxon>Wenjunlia</taxon>
    </lineage>
</organism>